<dbReference type="GO" id="GO:0016787">
    <property type="term" value="F:hydrolase activity"/>
    <property type="evidence" value="ECO:0007669"/>
    <property type="project" value="UniProtKB-KW"/>
</dbReference>
<dbReference type="PROSITE" id="PS00893">
    <property type="entry name" value="NUDIX_BOX"/>
    <property type="match status" value="1"/>
</dbReference>
<dbReference type="InterPro" id="IPR015797">
    <property type="entry name" value="NUDIX_hydrolase-like_dom_sf"/>
</dbReference>
<dbReference type="EMBL" id="PEWA01000025">
    <property type="protein sequence ID" value="PIU73461.1"/>
    <property type="molecule type" value="Genomic_DNA"/>
</dbReference>
<gene>
    <name evidence="4" type="ORF">COS78_02175</name>
</gene>
<dbReference type="InterPro" id="IPR020084">
    <property type="entry name" value="NUDIX_hydrolase_CS"/>
</dbReference>
<dbReference type="PROSITE" id="PS51462">
    <property type="entry name" value="NUDIX"/>
    <property type="match status" value="1"/>
</dbReference>
<evidence type="ECO:0000256" key="2">
    <source>
        <dbReference type="ARBA" id="ARBA00022801"/>
    </source>
</evidence>
<evidence type="ECO:0000256" key="1">
    <source>
        <dbReference type="ARBA" id="ARBA00001946"/>
    </source>
</evidence>
<dbReference type="Gene3D" id="3.90.79.10">
    <property type="entry name" value="Nucleoside Triphosphate Pyrophosphohydrolase"/>
    <property type="match status" value="1"/>
</dbReference>
<name>A0A2M7AS74_9BACT</name>
<dbReference type="Proteomes" id="UP000231407">
    <property type="component" value="Unassembled WGS sequence"/>
</dbReference>
<comment type="cofactor">
    <cofactor evidence="1">
        <name>Mg(2+)</name>
        <dbReference type="ChEBI" id="CHEBI:18420"/>
    </cofactor>
</comment>
<reference evidence="5" key="1">
    <citation type="submission" date="2017-09" db="EMBL/GenBank/DDBJ databases">
        <title>Depth-based differentiation of microbial function through sediment-hosted aquifers and enrichment of novel symbionts in the deep terrestrial subsurface.</title>
        <authorList>
            <person name="Probst A.J."/>
            <person name="Ladd B."/>
            <person name="Jarett J.K."/>
            <person name="Geller-Mcgrath D.E."/>
            <person name="Sieber C.M.K."/>
            <person name="Emerson J.B."/>
            <person name="Anantharaman K."/>
            <person name="Thomas B.C."/>
            <person name="Malmstrom R."/>
            <person name="Stieglmeier M."/>
            <person name="Klingl A."/>
            <person name="Woyke T."/>
            <person name="Ryan C.M."/>
            <person name="Banfield J.F."/>
        </authorList>
    </citation>
    <scope>NUCLEOTIDE SEQUENCE [LARGE SCALE GENOMIC DNA]</scope>
</reference>
<keyword evidence="2" id="KW-0378">Hydrolase</keyword>
<comment type="caution">
    <text evidence="4">The sequence shown here is derived from an EMBL/GenBank/DDBJ whole genome shotgun (WGS) entry which is preliminary data.</text>
</comment>
<evidence type="ECO:0000259" key="3">
    <source>
        <dbReference type="PROSITE" id="PS51462"/>
    </source>
</evidence>
<evidence type="ECO:0000313" key="5">
    <source>
        <dbReference type="Proteomes" id="UP000231407"/>
    </source>
</evidence>
<evidence type="ECO:0000313" key="4">
    <source>
        <dbReference type="EMBL" id="PIU73461.1"/>
    </source>
</evidence>
<protein>
    <recommendedName>
        <fullName evidence="3">Nudix hydrolase domain-containing protein</fullName>
    </recommendedName>
</protein>
<accession>A0A2M7AS74</accession>
<dbReference type="Pfam" id="PF00293">
    <property type="entry name" value="NUDIX"/>
    <property type="match status" value="1"/>
</dbReference>
<dbReference type="SUPFAM" id="SSF55811">
    <property type="entry name" value="Nudix"/>
    <property type="match status" value="1"/>
</dbReference>
<dbReference type="PANTHER" id="PTHR43046">
    <property type="entry name" value="GDP-MANNOSE MANNOSYL HYDROLASE"/>
    <property type="match status" value="1"/>
</dbReference>
<sequence>MILYMKNHGVNVTVRLVVIKNNRLLTEYTKENNFFFYIGGHMEHNETMLEACLRETREECGDEVEFKFQKILYIRDFIWPEGDDHCVEIFVLGDINKFEEIEHRFDPEKEPGTHWLTWLSIDNLPDNLLPHPLTQKLLSDYKAGFPKEGEYVGRMDK</sequence>
<feature type="domain" description="Nudix hydrolase" evidence="3">
    <location>
        <begin position="5"/>
        <end position="142"/>
    </location>
</feature>
<dbReference type="AlphaFoldDB" id="A0A2M7AS74"/>
<organism evidence="4 5">
    <name type="scientific">Candidatus Shapirobacteria bacterium CG06_land_8_20_14_3_00_40_12</name>
    <dbReference type="NCBI Taxonomy" id="1974881"/>
    <lineage>
        <taxon>Bacteria</taxon>
        <taxon>Candidatus Shapironibacteriota</taxon>
    </lineage>
</organism>
<dbReference type="PANTHER" id="PTHR43046:SF16">
    <property type="entry name" value="ADP-RIBOSE PYROPHOSPHATASE YJHB-RELATED"/>
    <property type="match status" value="1"/>
</dbReference>
<proteinExistence type="predicted"/>
<dbReference type="InterPro" id="IPR000086">
    <property type="entry name" value="NUDIX_hydrolase_dom"/>
</dbReference>